<dbReference type="NCBIfam" id="TIGR02032">
    <property type="entry name" value="GG-red-SF"/>
    <property type="match status" value="1"/>
</dbReference>
<dbReference type="InterPro" id="IPR050407">
    <property type="entry name" value="Geranylgeranyl_reductase"/>
</dbReference>
<dbReference type="Pfam" id="PF01494">
    <property type="entry name" value="FAD_binding_3"/>
    <property type="match status" value="1"/>
</dbReference>
<sequence>MPVKRRKATDRSSSDHCYSRKIRGRLLPAHMLRQSWDADVIVVGAGPAGSSAAAHLARRGHRVLLLERASFPRDKVCGDVLLPSLQKPLSAIGTSLDILAGDAATIHGCGFTTATNIHATGTFRDRQGNHQPWRILPRVLFDERLARHAEGCGADLRERHSVEEVTWDQQKQVNIVKVRNRSNVNNYHAPLVIAANGAFSRFGQRSGLHQPRNSNRGYSVALRTYVQYPKQERIFEVFADADLKRGCCWLVPGPHGMANVGIGTFDSPNRPTRTNLESIFRKRIGQRVNLDGCAPMAGWLLPGPRLTRRTVTDGLLLVGDAAGFVDPFTGHGIHTAVSSGLLASTASHHALLSGMFLHRQMPLRSYEKAWRKAFGLDFVLGRLFQRLHHDQRLLDKIMLHAAHNHLWADEVMSIIGHALPRSNVMRPGLFSRIIRSQLSNRGADQQRMSGPAG</sequence>
<dbReference type="PANTHER" id="PTHR42685:SF22">
    <property type="entry name" value="CONDITIONED MEDIUM FACTOR RECEPTOR 1"/>
    <property type="match status" value="1"/>
</dbReference>
<evidence type="ECO:0000313" key="2">
    <source>
        <dbReference type="EMBL" id="SUZ56293.1"/>
    </source>
</evidence>
<proteinExistence type="predicted"/>
<dbReference type="EMBL" id="UINC01000492">
    <property type="protein sequence ID" value="SUZ56293.1"/>
    <property type="molecule type" value="Genomic_DNA"/>
</dbReference>
<evidence type="ECO:0000259" key="1">
    <source>
        <dbReference type="Pfam" id="PF01494"/>
    </source>
</evidence>
<dbReference type="InterPro" id="IPR011777">
    <property type="entry name" value="Geranylgeranyl_Rdtase_fam"/>
</dbReference>
<organism evidence="2">
    <name type="scientific">marine metagenome</name>
    <dbReference type="NCBI Taxonomy" id="408172"/>
    <lineage>
        <taxon>unclassified sequences</taxon>
        <taxon>metagenomes</taxon>
        <taxon>ecological metagenomes</taxon>
    </lineage>
</organism>
<accession>A0A381NS23</accession>
<dbReference type="InterPro" id="IPR036188">
    <property type="entry name" value="FAD/NAD-bd_sf"/>
</dbReference>
<protein>
    <recommendedName>
        <fullName evidence="1">FAD-binding domain-containing protein</fullName>
    </recommendedName>
</protein>
<dbReference type="SUPFAM" id="SSF51905">
    <property type="entry name" value="FAD/NAD(P)-binding domain"/>
    <property type="match status" value="1"/>
</dbReference>
<dbReference type="PRINTS" id="PR00420">
    <property type="entry name" value="RNGMNOXGNASE"/>
</dbReference>
<name>A0A381NS23_9ZZZZ</name>
<dbReference type="InterPro" id="IPR002938">
    <property type="entry name" value="FAD-bd"/>
</dbReference>
<reference evidence="2" key="1">
    <citation type="submission" date="2018-05" db="EMBL/GenBank/DDBJ databases">
        <authorList>
            <person name="Lanie J.A."/>
            <person name="Ng W.-L."/>
            <person name="Kazmierczak K.M."/>
            <person name="Andrzejewski T.M."/>
            <person name="Davidsen T.M."/>
            <person name="Wayne K.J."/>
            <person name="Tettelin H."/>
            <person name="Glass J.I."/>
            <person name="Rusch D."/>
            <person name="Podicherti R."/>
            <person name="Tsui H.-C.T."/>
            <person name="Winkler M.E."/>
        </authorList>
    </citation>
    <scope>NUCLEOTIDE SEQUENCE</scope>
</reference>
<dbReference type="AlphaFoldDB" id="A0A381NS23"/>
<dbReference type="Gene3D" id="3.50.50.60">
    <property type="entry name" value="FAD/NAD(P)-binding domain"/>
    <property type="match status" value="1"/>
</dbReference>
<feature type="domain" description="FAD-binding" evidence="1">
    <location>
        <begin position="37"/>
        <end position="338"/>
    </location>
</feature>
<dbReference type="PANTHER" id="PTHR42685">
    <property type="entry name" value="GERANYLGERANYL DIPHOSPHATE REDUCTASE"/>
    <property type="match status" value="1"/>
</dbReference>
<dbReference type="GO" id="GO:0071949">
    <property type="term" value="F:FAD binding"/>
    <property type="evidence" value="ECO:0007669"/>
    <property type="project" value="InterPro"/>
</dbReference>
<dbReference type="GO" id="GO:0016628">
    <property type="term" value="F:oxidoreductase activity, acting on the CH-CH group of donors, NAD or NADP as acceptor"/>
    <property type="evidence" value="ECO:0007669"/>
    <property type="project" value="InterPro"/>
</dbReference>
<gene>
    <name evidence="2" type="ORF">METZ01_LOCUS9147</name>
</gene>